<dbReference type="PROSITE" id="PS51746">
    <property type="entry name" value="PPM_2"/>
    <property type="match status" value="1"/>
</dbReference>
<dbReference type="PANTHER" id="PTHR13832">
    <property type="entry name" value="PROTEIN PHOSPHATASE 2C"/>
    <property type="match status" value="1"/>
</dbReference>
<dbReference type="EMBL" id="JAAQPH010000033">
    <property type="protein sequence ID" value="NIA72147.1"/>
    <property type="molecule type" value="Genomic_DNA"/>
</dbReference>
<proteinExistence type="predicted"/>
<dbReference type="InterPro" id="IPR036457">
    <property type="entry name" value="PPM-type-like_dom_sf"/>
</dbReference>
<dbReference type="Gene3D" id="3.60.40.10">
    <property type="entry name" value="PPM-type phosphatase domain"/>
    <property type="match status" value="1"/>
</dbReference>
<sequence>MSHNGRNQEAEGASSAGSAAATLGHHSDVGRVRRHNEDNYALRDDLGLWVVADGMGGAAAGDKASAIVVDVVARAVERGSALEEAIAEANRSILDAVKSGEGKQGMGSTVVAARFAGSDYHIAWVGDARAYLWADGLHRLSHDHSRVQELVDAGLITDEEARQHPHRSVITRVLGGPDGTAAAPDQVTGSLQPGQGLLLCSDGLTSEVADAEIEGVLSRELNSAASGQQVVDQLVAKALEQGGSDNITVVLVGLPKETAV</sequence>
<feature type="domain" description="PPM-type phosphatase" evidence="2">
    <location>
        <begin position="22"/>
        <end position="254"/>
    </location>
</feature>
<dbReference type="Pfam" id="PF13672">
    <property type="entry name" value="PP2C_2"/>
    <property type="match status" value="1"/>
</dbReference>
<dbReference type="GO" id="GO:0004722">
    <property type="term" value="F:protein serine/threonine phosphatase activity"/>
    <property type="evidence" value="ECO:0007669"/>
    <property type="project" value="InterPro"/>
</dbReference>
<reference evidence="3" key="1">
    <citation type="submission" date="2020-03" db="EMBL/GenBank/DDBJ databases">
        <title>Genome of Pelagibius litoralis DSM 21314T.</title>
        <authorList>
            <person name="Wang G."/>
        </authorList>
    </citation>
    <scope>NUCLEOTIDE SEQUENCE</scope>
    <source>
        <strain evidence="3">DSM 21314</strain>
    </source>
</reference>
<dbReference type="InterPro" id="IPR015655">
    <property type="entry name" value="PP2C"/>
</dbReference>
<dbReference type="RefSeq" id="WP_167230976.1">
    <property type="nucleotide sequence ID" value="NZ_JAAQPH010000033.1"/>
</dbReference>
<evidence type="ECO:0000256" key="1">
    <source>
        <dbReference type="SAM" id="MobiDB-lite"/>
    </source>
</evidence>
<dbReference type="Proteomes" id="UP000761264">
    <property type="component" value="Unassembled WGS sequence"/>
</dbReference>
<feature type="region of interest" description="Disordered" evidence="1">
    <location>
        <begin position="1"/>
        <end position="30"/>
    </location>
</feature>
<name>A0A967KDA4_9PROT</name>
<dbReference type="PANTHER" id="PTHR13832:SF827">
    <property type="entry name" value="PROTEIN PHOSPHATASE 1L"/>
    <property type="match status" value="1"/>
</dbReference>
<evidence type="ECO:0000313" key="4">
    <source>
        <dbReference type="Proteomes" id="UP000761264"/>
    </source>
</evidence>
<accession>A0A967KDA4</accession>
<evidence type="ECO:0000259" key="2">
    <source>
        <dbReference type="PROSITE" id="PS51746"/>
    </source>
</evidence>
<dbReference type="SMART" id="SM00331">
    <property type="entry name" value="PP2C_SIG"/>
    <property type="match status" value="1"/>
</dbReference>
<dbReference type="InterPro" id="IPR001932">
    <property type="entry name" value="PPM-type_phosphatase-like_dom"/>
</dbReference>
<comment type="caution">
    <text evidence="3">The sequence shown here is derived from an EMBL/GenBank/DDBJ whole genome shotgun (WGS) entry which is preliminary data.</text>
</comment>
<dbReference type="CDD" id="cd00143">
    <property type="entry name" value="PP2Cc"/>
    <property type="match status" value="1"/>
</dbReference>
<gene>
    <name evidence="3" type="ORF">HBA54_26510</name>
</gene>
<keyword evidence="4" id="KW-1185">Reference proteome</keyword>
<protein>
    <submittedName>
        <fullName evidence="3">Serine/threonine-protein phosphatase</fullName>
    </submittedName>
</protein>
<dbReference type="SUPFAM" id="SSF81606">
    <property type="entry name" value="PP2C-like"/>
    <property type="match status" value="1"/>
</dbReference>
<organism evidence="3 4">
    <name type="scientific">Pelagibius litoralis</name>
    <dbReference type="NCBI Taxonomy" id="374515"/>
    <lineage>
        <taxon>Bacteria</taxon>
        <taxon>Pseudomonadati</taxon>
        <taxon>Pseudomonadota</taxon>
        <taxon>Alphaproteobacteria</taxon>
        <taxon>Rhodospirillales</taxon>
        <taxon>Rhodovibrionaceae</taxon>
        <taxon>Pelagibius</taxon>
    </lineage>
</organism>
<evidence type="ECO:0000313" key="3">
    <source>
        <dbReference type="EMBL" id="NIA72147.1"/>
    </source>
</evidence>
<dbReference type="SMART" id="SM00332">
    <property type="entry name" value="PP2Cc"/>
    <property type="match status" value="1"/>
</dbReference>
<dbReference type="AlphaFoldDB" id="A0A967KDA4"/>
<feature type="compositionally biased region" description="Low complexity" evidence="1">
    <location>
        <begin position="10"/>
        <end position="21"/>
    </location>
</feature>